<evidence type="ECO:0000256" key="1">
    <source>
        <dbReference type="ARBA" id="ARBA00023015"/>
    </source>
</evidence>
<dbReference type="InterPro" id="IPR028624">
    <property type="entry name" value="Tscrpt_elong_fac_GreA/B"/>
</dbReference>
<evidence type="ECO:0000259" key="6">
    <source>
        <dbReference type="Pfam" id="PF03449"/>
    </source>
</evidence>
<dbReference type="InterPro" id="IPR022691">
    <property type="entry name" value="Tscrpt_elong_fac_GreA/B_N"/>
</dbReference>
<dbReference type="Gene3D" id="1.10.287.180">
    <property type="entry name" value="Transcription elongation factor, GreA/GreB, N-terminal domain"/>
    <property type="match status" value="1"/>
</dbReference>
<dbReference type="HAMAP" id="MF_00930">
    <property type="entry name" value="GreB"/>
    <property type="match status" value="1"/>
</dbReference>
<name>A0A317MVH8_9GAMM</name>
<dbReference type="Proteomes" id="UP000246569">
    <property type="component" value="Unassembled WGS sequence"/>
</dbReference>
<comment type="caution">
    <text evidence="7">The sequence shown here is derived from an EMBL/GenBank/DDBJ whole genome shotgun (WGS) entry which is preliminary data.</text>
</comment>
<keyword evidence="7" id="KW-0251">Elongation factor</keyword>
<gene>
    <name evidence="4" type="primary">greB</name>
    <name evidence="7" type="ORF">C7443_104147</name>
</gene>
<organism evidence="7 8">
    <name type="scientific">Plasticicumulans acidivorans</name>
    <dbReference type="NCBI Taxonomy" id="886464"/>
    <lineage>
        <taxon>Bacteria</taxon>
        <taxon>Pseudomonadati</taxon>
        <taxon>Pseudomonadota</taxon>
        <taxon>Gammaproteobacteria</taxon>
        <taxon>Candidatus Competibacteraceae</taxon>
        <taxon>Plasticicumulans</taxon>
    </lineage>
</organism>
<dbReference type="GO" id="GO:0070063">
    <property type="term" value="F:RNA polymerase binding"/>
    <property type="evidence" value="ECO:0007669"/>
    <property type="project" value="InterPro"/>
</dbReference>
<dbReference type="InterPro" id="IPR001437">
    <property type="entry name" value="Tscrpt_elong_fac_GreA/B_C"/>
</dbReference>
<accession>A0A317MVH8</accession>
<dbReference type="InterPro" id="IPR006358">
    <property type="entry name" value="Tscrpt_elong_fac_GreB"/>
</dbReference>
<dbReference type="GO" id="GO:0003746">
    <property type="term" value="F:translation elongation factor activity"/>
    <property type="evidence" value="ECO:0007669"/>
    <property type="project" value="UniProtKB-KW"/>
</dbReference>
<keyword evidence="1 4" id="KW-0805">Transcription regulation</keyword>
<dbReference type="InterPro" id="IPR036805">
    <property type="entry name" value="Tscrpt_elong_fac_GreA/B_N_sf"/>
</dbReference>
<proteinExistence type="inferred from homology"/>
<dbReference type="PIRSF" id="PIRSF006092">
    <property type="entry name" value="GreA_GreB"/>
    <property type="match status" value="1"/>
</dbReference>
<evidence type="ECO:0000313" key="7">
    <source>
        <dbReference type="EMBL" id="PWV62352.1"/>
    </source>
</evidence>
<keyword evidence="2 4" id="KW-0238">DNA-binding</keyword>
<dbReference type="PROSITE" id="PS00829">
    <property type="entry name" value="GREAB_1"/>
    <property type="match status" value="1"/>
</dbReference>
<dbReference type="FunFam" id="3.10.50.30:FF:000001">
    <property type="entry name" value="Transcription elongation factor GreA"/>
    <property type="match status" value="1"/>
</dbReference>
<dbReference type="RefSeq" id="WP_110018182.1">
    <property type="nucleotide sequence ID" value="NZ_QGTJ01000004.1"/>
</dbReference>
<comment type="function">
    <text evidence="4">Necessary for efficient RNA polymerase transcription elongation past template-encoded arresting sites. The arresting sites in DNA have the property of trapping a certain fraction of elongating RNA polymerases that pass through, resulting in locked ternary complexes. Cleavage of the nascent transcript by cleavage factors such as GreA or GreB allows the resumption of elongation from the new 3'terminus. GreB releases sequences of up to 9 nucleotides in length.</text>
</comment>
<dbReference type="SUPFAM" id="SSF46557">
    <property type="entry name" value="GreA transcript cleavage protein, N-terminal domain"/>
    <property type="match status" value="1"/>
</dbReference>
<dbReference type="GO" id="GO:0006354">
    <property type="term" value="P:DNA-templated transcription elongation"/>
    <property type="evidence" value="ECO:0007669"/>
    <property type="project" value="TreeGrafter"/>
</dbReference>
<dbReference type="InterPro" id="IPR036953">
    <property type="entry name" value="GreA/GreB_C_sf"/>
</dbReference>
<dbReference type="Pfam" id="PF01272">
    <property type="entry name" value="GreA_GreB"/>
    <property type="match status" value="1"/>
</dbReference>
<dbReference type="SUPFAM" id="SSF54534">
    <property type="entry name" value="FKBP-like"/>
    <property type="match status" value="1"/>
</dbReference>
<evidence type="ECO:0000256" key="2">
    <source>
        <dbReference type="ARBA" id="ARBA00023125"/>
    </source>
</evidence>
<evidence type="ECO:0000256" key="3">
    <source>
        <dbReference type="ARBA" id="ARBA00023163"/>
    </source>
</evidence>
<protein>
    <recommendedName>
        <fullName evidence="4">Transcription elongation factor GreB</fullName>
    </recommendedName>
    <alternativeName>
        <fullName evidence="4">Transcript cleavage factor GreB</fullName>
    </alternativeName>
</protein>
<dbReference type="GO" id="GO:0003677">
    <property type="term" value="F:DNA binding"/>
    <property type="evidence" value="ECO:0007669"/>
    <property type="project" value="UniProtKB-UniRule"/>
</dbReference>
<dbReference type="PANTHER" id="PTHR30437:SF6">
    <property type="entry name" value="TRANSCRIPTION ELONGATION FACTOR GREB"/>
    <property type="match status" value="1"/>
</dbReference>
<feature type="domain" description="Transcription elongation factor GreA/GreB C-terminal" evidence="5">
    <location>
        <begin position="91"/>
        <end position="164"/>
    </location>
</feature>
<dbReference type="InterPro" id="IPR023459">
    <property type="entry name" value="Tscrpt_elong_fac_GreA/B_fam"/>
</dbReference>
<dbReference type="Gene3D" id="3.10.50.30">
    <property type="entry name" value="Transcription elongation factor, GreA/GreB, C-terminal domain"/>
    <property type="match status" value="1"/>
</dbReference>
<dbReference type="FunFam" id="1.10.287.180:FF:000001">
    <property type="entry name" value="Transcription elongation factor GreA"/>
    <property type="match status" value="1"/>
</dbReference>
<evidence type="ECO:0000259" key="5">
    <source>
        <dbReference type="Pfam" id="PF01272"/>
    </source>
</evidence>
<dbReference type="OrthoDB" id="5511940at2"/>
<dbReference type="GO" id="GO:0032784">
    <property type="term" value="P:regulation of DNA-templated transcription elongation"/>
    <property type="evidence" value="ECO:0007669"/>
    <property type="project" value="UniProtKB-UniRule"/>
</dbReference>
<reference evidence="7 8" key="1">
    <citation type="submission" date="2018-05" db="EMBL/GenBank/DDBJ databases">
        <title>Genomic Encyclopedia of Type Strains, Phase IV (KMG-IV): sequencing the most valuable type-strain genomes for metagenomic binning, comparative biology and taxonomic classification.</title>
        <authorList>
            <person name="Goeker M."/>
        </authorList>
    </citation>
    <scope>NUCLEOTIDE SEQUENCE [LARGE SCALE GENOMIC DNA]</scope>
    <source>
        <strain evidence="7 8">DSM 23606</strain>
    </source>
</reference>
<dbReference type="InterPro" id="IPR018151">
    <property type="entry name" value="TF_GreA/GreB_CS"/>
</dbReference>
<comment type="similarity">
    <text evidence="4">Belongs to the GreA/GreB family. GreB subfamily.</text>
</comment>
<feature type="domain" description="Transcription elongation factor GreA/GreB N-terminal" evidence="6">
    <location>
        <begin position="14"/>
        <end position="83"/>
    </location>
</feature>
<keyword evidence="3 4" id="KW-0804">Transcription</keyword>
<keyword evidence="7" id="KW-0648">Protein biosynthesis</keyword>
<dbReference type="AlphaFoldDB" id="A0A317MVH8"/>
<dbReference type="NCBIfam" id="TIGR01461">
    <property type="entry name" value="greB"/>
    <property type="match status" value="1"/>
</dbReference>
<sequence>MSRYRPPSAPSSPYITRAGYERLNAELQHLWKVRRPEVTRAVAEAAAQGDRSENAEYTYGKKMLREIDRRVRFLSKRLDALTVVDRIPDDTSRVFFGAWVEIEDEDGATRTVRIVGPDEFEPERDWISIDSPMARALLKRQEGDEVRVPLPDGEASYWIVGIRYTETVD</sequence>
<dbReference type="EMBL" id="QGTJ01000004">
    <property type="protein sequence ID" value="PWV62352.1"/>
    <property type="molecule type" value="Genomic_DNA"/>
</dbReference>
<dbReference type="PROSITE" id="PS00830">
    <property type="entry name" value="GREAB_2"/>
    <property type="match status" value="1"/>
</dbReference>
<dbReference type="Pfam" id="PF03449">
    <property type="entry name" value="GreA_GreB_N"/>
    <property type="match status" value="1"/>
</dbReference>
<keyword evidence="8" id="KW-1185">Reference proteome</keyword>
<evidence type="ECO:0000256" key="4">
    <source>
        <dbReference type="HAMAP-Rule" id="MF_00930"/>
    </source>
</evidence>
<dbReference type="HAMAP" id="MF_00105">
    <property type="entry name" value="GreA_GreB"/>
    <property type="match status" value="1"/>
</dbReference>
<dbReference type="NCBIfam" id="NF002506">
    <property type="entry name" value="PRK01885.1"/>
    <property type="match status" value="1"/>
</dbReference>
<dbReference type="PANTHER" id="PTHR30437">
    <property type="entry name" value="TRANSCRIPTION ELONGATION FACTOR GREA"/>
    <property type="match status" value="1"/>
</dbReference>
<evidence type="ECO:0000313" key="8">
    <source>
        <dbReference type="Proteomes" id="UP000246569"/>
    </source>
</evidence>